<proteinExistence type="predicted"/>
<feature type="non-terminal residue" evidence="1">
    <location>
        <position position="113"/>
    </location>
</feature>
<evidence type="ECO:0000313" key="1">
    <source>
        <dbReference type="EMBL" id="SVD57403.1"/>
    </source>
</evidence>
<name>A0A382WF45_9ZZZZ</name>
<dbReference type="AlphaFoldDB" id="A0A382WF45"/>
<reference evidence="1" key="1">
    <citation type="submission" date="2018-05" db="EMBL/GenBank/DDBJ databases">
        <authorList>
            <person name="Lanie J.A."/>
            <person name="Ng W.-L."/>
            <person name="Kazmierczak K.M."/>
            <person name="Andrzejewski T.M."/>
            <person name="Davidsen T.M."/>
            <person name="Wayne K.J."/>
            <person name="Tettelin H."/>
            <person name="Glass J.I."/>
            <person name="Rusch D."/>
            <person name="Podicherti R."/>
            <person name="Tsui H.-C.T."/>
            <person name="Winkler M.E."/>
        </authorList>
    </citation>
    <scope>NUCLEOTIDE SEQUENCE</scope>
</reference>
<protein>
    <submittedName>
        <fullName evidence="1">Uncharacterized protein</fullName>
    </submittedName>
</protein>
<accession>A0A382WF45</accession>
<gene>
    <name evidence="1" type="ORF">METZ01_LOCUS410257</name>
</gene>
<sequence>MLKTCFKTHKDNFYAFVDDCGRFRGELSFEEKVFVHAELTPMAKPKKPSVSTTKVGLVKAQIKTAVDSHTGKTRTRYGTYCTKASRTVVYLLFVGVEGKARTSGGGGLGFTGF</sequence>
<dbReference type="EMBL" id="UINC01159360">
    <property type="protein sequence ID" value="SVD57403.1"/>
    <property type="molecule type" value="Genomic_DNA"/>
</dbReference>
<organism evidence="1">
    <name type="scientific">marine metagenome</name>
    <dbReference type="NCBI Taxonomy" id="408172"/>
    <lineage>
        <taxon>unclassified sequences</taxon>
        <taxon>metagenomes</taxon>
        <taxon>ecological metagenomes</taxon>
    </lineage>
</organism>